<dbReference type="Ensembl" id="ENSBOBT00000015904.1">
    <property type="protein sequence ID" value="ENSBOBP00000015559.1"/>
    <property type="gene ID" value="ENSBOBG00000009763.1"/>
</dbReference>
<accession>A0A8C0IF65</accession>
<evidence type="ECO:0000256" key="1">
    <source>
        <dbReference type="ARBA" id="ARBA00022603"/>
    </source>
</evidence>
<dbReference type="AlphaFoldDB" id="A0A8C0IF65"/>
<evidence type="ECO:0000256" key="2">
    <source>
        <dbReference type="ARBA" id="ARBA00022679"/>
    </source>
</evidence>
<comment type="similarity">
    <text evidence="4">Belongs to the class I-like SAM-binding methyltransferase superfamily. Cation-dependent O-methyltransferase family.</text>
</comment>
<dbReference type="PROSITE" id="PS51682">
    <property type="entry name" value="SAM_OMT_I"/>
    <property type="match status" value="1"/>
</dbReference>
<evidence type="ECO:0000256" key="3">
    <source>
        <dbReference type="ARBA" id="ARBA00022691"/>
    </source>
</evidence>
<dbReference type="Gene3D" id="3.40.50.150">
    <property type="entry name" value="Vaccinia Virus protein VP39"/>
    <property type="match status" value="1"/>
</dbReference>
<reference evidence="5" key="1">
    <citation type="submission" date="2025-08" db="UniProtKB">
        <authorList>
            <consortium name="Ensembl"/>
        </authorList>
    </citation>
    <scope>IDENTIFICATION</scope>
</reference>
<dbReference type="Pfam" id="PF01596">
    <property type="entry name" value="Methyltransf_3"/>
    <property type="match status" value="1"/>
</dbReference>
<dbReference type="GO" id="GO:0008757">
    <property type="term" value="F:S-adenosylmethionine-dependent methyltransferase activity"/>
    <property type="evidence" value="ECO:0007669"/>
    <property type="project" value="TreeGrafter"/>
</dbReference>
<evidence type="ECO:0000313" key="6">
    <source>
        <dbReference type="Proteomes" id="UP000694567"/>
    </source>
</evidence>
<protein>
    <submittedName>
        <fullName evidence="5">Uncharacterized protein</fullName>
    </submittedName>
</protein>
<keyword evidence="1" id="KW-0489">Methyltransferase</keyword>
<name>A0A8C0IF65_BUBBB</name>
<dbReference type="PANTHER" id="PTHR10509:SF14">
    <property type="entry name" value="CAFFEOYL-COA O-METHYLTRANSFERASE 3-RELATED"/>
    <property type="match status" value="1"/>
</dbReference>
<keyword evidence="3" id="KW-0949">S-adenosyl-L-methionine</keyword>
<evidence type="ECO:0000313" key="5">
    <source>
        <dbReference type="Ensembl" id="ENSBOBP00000015559.1"/>
    </source>
</evidence>
<dbReference type="GO" id="GO:0032259">
    <property type="term" value="P:methylation"/>
    <property type="evidence" value="ECO:0007669"/>
    <property type="project" value="UniProtKB-KW"/>
</dbReference>
<sequence length="199" mass="22218">MNFPCPSPPVPLCPHTHPCPHWKGKEGKNHVGLALVVARKILLIGKLKGYSILAIAEELPDDGKIFACAEAPYLGVNSQEAFDYSSDGKKISMRVGPMALHTEDEHFDIVFIDADQRNAVNYYSFVMDNHLLRMDAVICVENTLMKGQVYLENISDENVLAVRKLNTVINSDPRVEQVSAMQLVKVPVVLYLWILQSTL</sequence>
<reference evidence="5" key="2">
    <citation type="submission" date="2025-09" db="UniProtKB">
        <authorList>
            <consortium name="Ensembl"/>
        </authorList>
    </citation>
    <scope>IDENTIFICATION</scope>
</reference>
<dbReference type="Proteomes" id="UP000694567">
    <property type="component" value="Unplaced"/>
</dbReference>
<keyword evidence="2" id="KW-0808">Transferase</keyword>
<organism evidence="5 6">
    <name type="scientific">Bubo bubo</name>
    <name type="common">Eurasian eagle-owl</name>
    <name type="synonym">Strix bubo</name>
    <dbReference type="NCBI Taxonomy" id="30461"/>
    <lineage>
        <taxon>Eukaryota</taxon>
        <taxon>Metazoa</taxon>
        <taxon>Chordata</taxon>
        <taxon>Craniata</taxon>
        <taxon>Vertebrata</taxon>
        <taxon>Euteleostomi</taxon>
        <taxon>Archelosauria</taxon>
        <taxon>Archosauria</taxon>
        <taxon>Dinosauria</taxon>
        <taxon>Saurischia</taxon>
        <taxon>Theropoda</taxon>
        <taxon>Coelurosauria</taxon>
        <taxon>Aves</taxon>
        <taxon>Neognathae</taxon>
        <taxon>Neoaves</taxon>
        <taxon>Telluraves</taxon>
        <taxon>Strigiformes</taxon>
        <taxon>Strigidae</taxon>
        <taxon>Bubo</taxon>
    </lineage>
</organism>
<dbReference type="InterPro" id="IPR002935">
    <property type="entry name" value="SAM_O-MeTrfase"/>
</dbReference>
<dbReference type="InterPro" id="IPR029063">
    <property type="entry name" value="SAM-dependent_MTases_sf"/>
</dbReference>
<proteinExistence type="inferred from homology"/>
<dbReference type="InterPro" id="IPR050362">
    <property type="entry name" value="Cation-dep_OMT"/>
</dbReference>
<keyword evidence="6" id="KW-1185">Reference proteome</keyword>
<dbReference type="PANTHER" id="PTHR10509">
    <property type="entry name" value="O-METHYLTRANSFERASE-RELATED"/>
    <property type="match status" value="1"/>
</dbReference>
<dbReference type="SUPFAM" id="SSF53335">
    <property type="entry name" value="S-adenosyl-L-methionine-dependent methyltransferases"/>
    <property type="match status" value="1"/>
</dbReference>
<evidence type="ECO:0000256" key="4">
    <source>
        <dbReference type="ARBA" id="ARBA00023453"/>
    </source>
</evidence>
<dbReference type="GO" id="GO:0008171">
    <property type="term" value="F:O-methyltransferase activity"/>
    <property type="evidence" value="ECO:0007669"/>
    <property type="project" value="InterPro"/>
</dbReference>